<dbReference type="Proteomes" id="UP000253872">
    <property type="component" value="Unassembled WGS sequence"/>
</dbReference>
<comment type="caution">
    <text evidence="2">The sequence shown here is derived from an EMBL/GenBank/DDBJ whole genome shotgun (WGS) entry which is preliminary data.</text>
</comment>
<dbReference type="GO" id="GO:0005886">
    <property type="term" value="C:plasma membrane"/>
    <property type="evidence" value="ECO:0007669"/>
    <property type="project" value="TreeGrafter"/>
</dbReference>
<keyword evidence="1" id="KW-1133">Transmembrane helix</keyword>
<feature type="transmembrane region" description="Helical" evidence="1">
    <location>
        <begin position="78"/>
        <end position="95"/>
    </location>
</feature>
<dbReference type="AlphaFoldDB" id="A0A369YEC1"/>
<dbReference type="EMBL" id="QEPN01000002">
    <property type="protein sequence ID" value="RDE73159.1"/>
    <property type="molecule type" value="Genomic_DNA"/>
</dbReference>
<evidence type="ECO:0000313" key="2">
    <source>
        <dbReference type="EMBL" id="RDE73159.1"/>
    </source>
</evidence>
<dbReference type="PANTHER" id="PTHR39594:SF1">
    <property type="entry name" value="PROTEIN YCHQ"/>
    <property type="match status" value="1"/>
</dbReference>
<evidence type="ECO:0000313" key="3">
    <source>
        <dbReference type="Proteomes" id="UP000253872"/>
    </source>
</evidence>
<dbReference type="STRING" id="1035839.GCA_000238795_00547"/>
<feature type="transmembrane region" description="Helical" evidence="1">
    <location>
        <begin position="12"/>
        <end position="31"/>
    </location>
</feature>
<keyword evidence="1" id="KW-0812">Transmembrane</keyword>
<name>A0A369YEC1_9PAST</name>
<dbReference type="InterPro" id="IPR007360">
    <property type="entry name" value="SirB"/>
</dbReference>
<keyword evidence="1" id="KW-0472">Membrane</keyword>
<dbReference type="Pfam" id="PF04247">
    <property type="entry name" value="SirB"/>
    <property type="match status" value="1"/>
</dbReference>
<accession>A0A369YEC1</accession>
<evidence type="ECO:0000256" key="1">
    <source>
        <dbReference type="SAM" id="Phobius"/>
    </source>
</evidence>
<sequence>MLSIELLPKLIHSHAGFAYLSLILLLCRGFLAQKNENWRQYKILKIAPHLIDTLLLVSGAIVVYTYTSNEVYSFGDLGWLYGKFLFVALYVLFSIKTFKSNTAFSMRNFLLALASFVIAMMIAVHH</sequence>
<organism evidence="2 3">
    <name type="scientific">Haemophilus sputorum</name>
    <dbReference type="NCBI Taxonomy" id="1078480"/>
    <lineage>
        <taxon>Bacteria</taxon>
        <taxon>Pseudomonadati</taxon>
        <taxon>Pseudomonadota</taxon>
        <taxon>Gammaproteobacteria</taxon>
        <taxon>Pasteurellales</taxon>
        <taxon>Pasteurellaceae</taxon>
        <taxon>Haemophilus</taxon>
    </lineage>
</organism>
<protein>
    <submittedName>
        <fullName evidence="2">Invasion protein expression up-regulator SirB</fullName>
    </submittedName>
</protein>
<dbReference type="PANTHER" id="PTHR39594">
    <property type="entry name" value="PROTEIN YCHQ"/>
    <property type="match status" value="1"/>
</dbReference>
<feature type="transmembrane region" description="Helical" evidence="1">
    <location>
        <begin position="107"/>
        <end position="125"/>
    </location>
</feature>
<reference evidence="2 3" key="1">
    <citation type="submission" date="2018-05" db="EMBL/GenBank/DDBJ databases">
        <title>Draft Genome Sequences for a Diverse set of 7 Haemophilus Species.</title>
        <authorList>
            <person name="Nichols M."/>
            <person name="Topaz N."/>
            <person name="Wang X."/>
            <person name="Wang X."/>
            <person name="Boxrud D."/>
        </authorList>
    </citation>
    <scope>NUCLEOTIDE SEQUENCE [LARGE SCALE GENOMIC DNA]</scope>
    <source>
        <strain evidence="2 3">C2002001239</strain>
    </source>
</reference>
<dbReference type="PIRSF" id="PIRSF005610">
    <property type="entry name" value="SirB"/>
    <property type="match status" value="1"/>
</dbReference>
<dbReference type="RefSeq" id="WP_111402260.1">
    <property type="nucleotide sequence ID" value="NZ_QEPN01000002.1"/>
</dbReference>
<feature type="transmembrane region" description="Helical" evidence="1">
    <location>
        <begin position="43"/>
        <end position="66"/>
    </location>
</feature>
<gene>
    <name evidence="2" type="ORF">DPV93_03455</name>
</gene>
<proteinExistence type="predicted"/>